<dbReference type="CDD" id="cd09726">
    <property type="entry name" value="RAMP_I_III"/>
    <property type="match status" value="2"/>
</dbReference>
<accession>A0A1G8FCB1</accession>
<evidence type="ECO:0000256" key="1">
    <source>
        <dbReference type="ARBA" id="ARBA00023118"/>
    </source>
</evidence>
<gene>
    <name evidence="3" type="ORF">SAMN05421742_11324</name>
</gene>
<evidence type="ECO:0000313" key="4">
    <source>
        <dbReference type="Proteomes" id="UP000217076"/>
    </source>
</evidence>
<dbReference type="OrthoDB" id="7343394at2"/>
<evidence type="ECO:0000259" key="2">
    <source>
        <dbReference type="Pfam" id="PF03787"/>
    </source>
</evidence>
<dbReference type="RefSeq" id="WP_092621536.1">
    <property type="nucleotide sequence ID" value="NZ_FNCV01000013.1"/>
</dbReference>
<dbReference type="EMBL" id="FNCV01000013">
    <property type="protein sequence ID" value="SDH79629.1"/>
    <property type="molecule type" value="Genomic_DNA"/>
</dbReference>
<dbReference type="PANTHER" id="PTHR35579">
    <property type="entry name" value="CRISPR SYSTEM CMS ENDORIBONUCLEASE CSM3"/>
    <property type="match status" value="1"/>
</dbReference>
<feature type="domain" description="CRISPR type III-associated protein" evidence="2">
    <location>
        <begin position="17"/>
        <end position="237"/>
    </location>
</feature>
<protein>
    <submittedName>
        <fullName evidence="3">CRISPR/Cas system CSM-associated protein Csm3, group 7 of RAMP superfamily</fullName>
    </submittedName>
</protein>
<keyword evidence="4" id="KW-1185">Reference proteome</keyword>
<proteinExistence type="predicted"/>
<dbReference type="GO" id="GO:0051607">
    <property type="term" value="P:defense response to virus"/>
    <property type="evidence" value="ECO:0007669"/>
    <property type="project" value="UniProtKB-KW"/>
</dbReference>
<dbReference type="InterPro" id="IPR052216">
    <property type="entry name" value="CRISPR_Csm3_endoribonuclease"/>
</dbReference>
<dbReference type="AlphaFoldDB" id="A0A1G8FCB1"/>
<name>A0A1G8FCB1_9PROT</name>
<dbReference type="InterPro" id="IPR005537">
    <property type="entry name" value="RAMP_III_fam"/>
</dbReference>
<keyword evidence="1" id="KW-0051">Antiviral defense</keyword>
<organism evidence="3 4">
    <name type="scientific">Roseospirillum parvum</name>
    <dbReference type="NCBI Taxonomy" id="83401"/>
    <lineage>
        <taxon>Bacteria</taxon>
        <taxon>Pseudomonadati</taxon>
        <taxon>Pseudomonadota</taxon>
        <taxon>Alphaproteobacteria</taxon>
        <taxon>Rhodospirillales</taxon>
        <taxon>Rhodospirillaceae</taxon>
        <taxon>Roseospirillum</taxon>
    </lineage>
</organism>
<evidence type="ECO:0000313" key="3">
    <source>
        <dbReference type="EMBL" id="SDH79629.1"/>
    </source>
</evidence>
<dbReference type="PANTHER" id="PTHR35579:SF6">
    <property type="entry name" value="DUF324 DOMAIN-CONTAINING PROTEIN"/>
    <property type="match status" value="1"/>
</dbReference>
<reference evidence="4" key="1">
    <citation type="submission" date="2016-10" db="EMBL/GenBank/DDBJ databases">
        <authorList>
            <person name="Varghese N."/>
            <person name="Submissions S."/>
        </authorList>
    </citation>
    <scope>NUCLEOTIDE SEQUENCE [LARGE SCALE GENOMIC DNA]</scope>
    <source>
        <strain evidence="4">930I</strain>
    </source>
</reference>
<dbReference type="Pfam" id="PF03787">
    <property type="entry name" value="RAMPs"/>
    <property type="match status" value="2"/>
</dbReference>
<dbReference type="Proteomes" id="UP000217076">
    <property type="component" value="Unassembled WGS sequence"/>
</dbReference>
<sequence length="556" mass="59971">MTDTQSPRIRRWRIEGTLTTDTPLHLGTGGVESWKELKGREKGEEAKPPKVKAVVVDATGRPCLTPSGLKGAMQAWARAHLPDCLWGAEDEKAPLKARDTLFGAAADPNGEAVGSRLEFLGGRLEFHYAPMEEPTDRAKSPVKLRNTHRNSQVDTGVRIDRASGAALDRHLFFKEVVDPGATFKVTLDLDVPPDAKDGGRDLVTLALALLEGFNPGTGDEVPRLALGAMTGRGHGRFTWARSALKRLSDDDLAEWIGQGAPRTWEAALVDVPEGEATAIHNKATGWRQQAQVHPELICQLRLQFDHHFLLSEPSRVISDKEANKAQGGERTASLMPRVDHAGKPVLPASSIKGVLRARAERILATLTDDEEPFGHRPGRGKQTADTNIRAQGLPSQRLFGAASWRASLGIDPFTLEGEAVTAHQELVAIDRFTGGASGSSKFDIEAFDRPTFTGCLRLDLDPKRTSLEDVGLLVLVLRDLAEGDLTFGYGSTKGYGGAEATLSLKVTGDGGVLDLEGESPKDWIPWARLGASTLAQPLRAAVDALREKHLANGEAA</sequence>
<feature type="domain" description="CRISPR type III-associated protein" evidence="2">
    <location>
        <begin position="334"/>
        <end position="496"/>
    </location>
</feature>
<dbReference type="STRING" id="83401.SAMN05421742_11324"/>